<feature type="region of interest" description="Disordered" evidence="1">
    <location>
        <begin position="1"/>
        <end position="62"/>
    </location>
</feature>
<sequence>MKIERENSLGIMRNDRRSMLKGNRQASHTSVSSDDSAPVSHAELKSRKYNTGRQHSLRGTSDIQSARRIFRAVFEKGSKKSVIENFSVSQTFYPNNEGSSTTDEVASVSTADSSSRRGYLSKNLTRTAKEFTSGREKPVRELSFCPRQVSFQSRKSVGMKRGRLLKDHDEDGALAESIDFLLSGTSTKHLNIGDDETLADNINYVLDGSTARLSPGHSILDDKALATKINSVLCASNSGHRATDCNTTSCSQHDLAFELTPVNAQSSVFVGHSSRVDHSQDAASNSESSVESEIQNGLLDASAASTLPPPPPVPHKGFEPATPCFSLKSPRRTKKAAPPATTNPEDQVFDDSKLDSDFVPATPCFSPKSRMRSKIASSSPVTIPTAAHVVVDSKKDDLHNMSQDALREMVLHTSPLYSLPGKNSIPSFICFRKDAGNIGCMITPGGAIEQFEKAQELLSPIENNDCAEGLTALQKQVEALETEVLFSTTPWPVEPLKRCDSEISSLGDDEDSYGEDDSSCE</sequence>
<organism evidence="2 3">
    <name type="scientific">Fistulifera solaris</name>
    <name type="common">Oleaginous diatom</name>
    <dbReference type="NCBI Taxonomy" id="1519565"/>
    <lineage>
        <taxon>Eukaryota</taxon>
        <taxon>Sar</taxon>
        <taxon>Stramenopiles</taxon>
        <taxon>Ochrophyta</taxon>
        <taxon>Bacillariophyta</taxon>
        <taxon>Bacillariophyceae</taxon>
        <taxon>Bacillariophycidae</taxon>
        <taxon>Naviculales</taxon>
        <taxon>Naviculaceae</taxon>
        <taxon>Fistulifera</taxon>
    </lineage>
</organism>
<reference evidence="2 3" key="1">
    <citation type="journal article" date="2015" name="Plant Cell">
        <title>Oil accumulation by the oleaginous diatom Fistulifera solaris as revealed by the genome and transcriptome.</title>
        <authorList>
            <person name="Tanaka T."/>
            <person name="Maeda Y."/>
            <person name="Veluchamy A."/>
            <person name="Tanaka M."/>
            <person name="Abida H."/>
            <person name="Marechal E."/>
            <person name="Bowler C."/>
            <person name="Muto M."/>
            <person name="Sunaga Y."/>
            <person name="Tanaka M."/>
            <person name="Yoshino T."/>
            <person name="Taniguchi T."/>
            <person name="Fukuda Y."/>
            <person name="Nemoto M."/>
            <person name="Matsumoto M."/>
            <person name="Wong P.S."/>
            <person name="Aburatani S."/>
            <person name="Fujibuchi W."/>
        </authorList>
    </citation>
    <scope>NUCLEOTIDE SEQUENCE [LARGE SCALE GENOMIC DNA]</scope>
    <source>
        <strain evidence="2 3">JPCC DA0580</strain>
    </source>
</reference>
<feature type="region of interest" description="Disordered" evidence="1">
    <location>
        <begin position="275"/>
        <end position="353"/>
    </location>
</feature>
<proteinExistence type="predicted"/>
<feature type="compositionally biased region" description="Polar residues" evidence="1">
    <location>
        <begin position="49"/>
        <end position="62"/>
    </location>
</feature>
<feature type="compositionally biased region" description="Basic and acidic residues" evidence="1">
    <location>
        <begin position="1"/>
        <end position="18"/>
    </location>
</feature>
<dbReference type="Proteomes" id="UP000198406">
    <property type="component" value="Unassembled WGS sequence"/>
</dbReference>
<dbReference type="AlphaFoldDB" id="A0A1Z5JPU9"/>
<evidence type="ECO:0000256" key="1">
    <source>
        <dbReference type="SAM" id="MobiDB-lite"/>
    </source>
</evidence>
<dbReference type="EMBL" id="BDSP01000101">
    <property type="protein sequence ID" value="GAX16063.1"/>
    <property type="molecule type" value="Genomic_DNA"/>
</dbReference>
<protein>
    <submittedName>
        <fullName evidence="2">Uncharacterized protein</fullName>
    </submittedName>
</protein>
<feature type="compositionally biased region" description="Acidic residues" evidence="1">
    <location>
        <begin position="507"/>
        <end position="521"/>
    </location>
</feature>
<gene>
    <name evidence="2" type="ORF">FisN_20Hh261</name>
</gene>
<keyword evidence="3" id="KW-1185">Reference proteome</keyword>
<dbReference type="InParanoid" id="A0A1Z5JPU9"/>
<feature type="region of interest" description="Disordered" evidence="1">
    <location>
        <begin position="498"/>
        <end position="521"/>
    </location>
</feature>
<feature type="compositionally biased region" description="Polar residues" evidence="1">
    <location>
        <begin position="24"/>
        <end position="35"/>
    </location>
</feature>
<accession>A0A1Z5JPU9</accession>
<evidence type="ECO:0000313" key="2">
    <source>
        <dbReference type="EMBL" id="GAX16063.1"/>
    </source>
</evidence>
<name>A0A1Z5JPU9_FISSO</name>
<feature type="compositionally biased region" description="Low complexity" evidence="1">
    <location>
        <begin position="284"/>
        <end position="293"/>
    </location>
</feature>
<evidence type="ECO:0000313" key="3">
    <source>
        <dbReference type="Proteomes" id="UP000198406"/>
    </source>
</evidence>
<comment type="caution">
    <text evidence="2">The sequence shown here is derived from an EMBL/GenBank/DDBJ whole genome shotgun (WGS) entry which is preliminary data.</text>
</comment>